<reference evidence="2 3" key="1">
    <citation type="submission" date="2024-07" db="EMBL/GenBank/DDBJ databases">
        <title>Section-level genome sequencing and comparative genomics of Aspergillus sections Usti and Cavernicolus.</title>
        <authorList>
            <consortium name="Lawrence Berkeley National Laboratory"/>
            <person name="Nybo J.L."/>
            <person name="Vesth T.C."/>
            <person name="Theobald S."/>
            <person name="Frisvad J.C."/>
            <person name="Larsen T.O."/>
            <person name="Kjaerboelling I."/>
            <person name="Rothschild-Mancinelli K."/>
            <person name="Lyhne E.K."/>
            <person name="Kogle M.E."/>
            <person name="Barry K."/>
            <person name="Clum A."/>
            <person name="Na H."/>
            <person name="Ledsgaard L."/>
            <person name="Lin J."/>
            <person name="Lipzen A."/>
            <person name="Kuo A."/>
            <person name="Riley R."/>
            <person name="Mondo S."/>
            <person name="Labutti K."/>
            <person name="Haridas S."/>
            <person name="Pangalinan J."/>
            <person name="Salamov A.A."/>
            <person name="Simmons B.A."/>
            <person name="Magnuson J.K."/>
            <person name="Chen J."/>
            <person name="Drula E."/>
            <person name="Henrissat B."/>
            <person name="Wiebenga A."/>
            <person name="Lubbers R.J."/>
            <person name="Gomes A.C."/>
            <person name="Makela M.R."/>
            <person name="Stajich J."/>
            <person name="Grigoriev I.V."/>
            <person name="Mortensen U.H."/>
            <person name="De Vries R.P."/>
            <person name="Baker S.E."/>
            <person name="Andersen M.R."/>
        </authorList>
    </citation>
    <scope>NUCLEOTIDE SEQUENCE [LARGE SCALE GENOMIC DNA]</scope>
    <source>
        <strain evidence="2 3">CBS 123904</strain>
    </source>
</reference>
<dbReference type="Proteomes" id="UP001610446">
    <property type="component" value="Unassembled WGS sequence"/>
</dbReference>
<keyword evidence="1" id="KW-0732">Signal</keyword>
<feature type="chain" id="PRO_5047404776" evidence="1">
    <location>
        <begin position="19"/>
        <end position="518"/>
    </location>
</feature>
<proteinExistence type="predicted"/>
<protein>
    <submittedName>
        <fullName evidence="2">Uncharacterized protein</fullName>
    </submittedName>
</protein>
<organism evidence="2 3">
    <name type="scientific">Aspergillus pseudoustus</name>
    <dbReference type="NCBI Taxonomy" id="1810923"/>
    <lineage>
        <taxon>Eukaryota</taxon>
        <taxon>Fungi</taxon>
        <taxon>Dikarya</taxon>
        <taxon>Ascomycota</taxon>
        <taxon>Pezizomycotina</taxon>
        <taxon>Eurotiomycetes</taxon>
        <taxon>Eurotiomycetidae</taxon>
        <taxon>Eurotiales</taxon>
        <taxon>Aspergillaceae</taxon>
        <taxon>Aspergillus</taxon>
        <taxon>Aspergillus subgen. Nidulantes</taxon>
    </lineage>
</organism>
<comment type="caution">
    <text evidence="2">The sequence shown here is derived from an EMBL/GenBank/DDBJ whole genome shotgun (WGS) entry which is preliminary data.</text>
</comment>
<evidence type="ECO:0000313" key="3">
    <source>
        <dbReference type="Proteomes" id="UP001610446"/>
    </source>
</evidence>
<accession>A0ABR4JBN2</accession>
<dbReference type="EMBL" id="JBFXLU010000160">
    <property type="protein sequence ID" value="KAL2837474.1"/>
    <property type="molecule type" value="Genomic_DNA"/>
</dbReference>
<name>A0ABR4JBN2_9EURO</name>
<feature type="signal peptide" evidence="1">
    <location>
        <begin position="1"/>
        <end position="18"/>
    </location>
</feature>
<evidence type="ECO:0000313" key="2">
    <source>
        <dbReference type="EMBL" id="KAL2837474.1"/>
    </source>
</evidence>
<sequence length="518" mass="58719">MLVPLFLPLLLLPSRILASSVPFEPTPLECDTDPEWLQPIAINLGLDSITAAYAYSHTNVSVLAQIFLYDRSVNLTGYKQTIQHLRQQHVKDYKKALRTSSPSRFKHVVAPVVPVVRDTIELAALFWEILLFRLGASTEWWTYPFWVSACVARYEYKQVSRFIEFAAQKVSGTEPQIELELDYIQDGFTQALKLIKERAYNNTGTSIFSAMILYPDFFNTAIQRRADDAAHYAGIQTLGLGPMTKRQVFERYAPTLLFNKTEPVGWENQPSLILLEQGASHFDLLTSGRHCMMAHPLEEMACRRLLVLLWARFSKRNADVLAEVTETGSWDTLGQKVMVARESMKAHRERECEVSEGFEECGGAELIEEWPLDLDDWWSSEERRRPVSLLWEDVEAVDEEYVDRMAECLDQAQLCLQGATRSPDPASSKTADGVAIMSTYCDGALLARAAKRSMGDHVHVFGSSAPWQDMTYMAKLGARAAVQVRQEVSKSLEARCRQQAKYSYQDGQSDPMFGRDEL</sequence>
<evidence type="ECO:0000256" key="1">
    <source>
        <dbReference type="SAM" id="SignalP"/>
    </source>
</evidence>
<keyword evidence="3" id="KW-1185">Reference proteome</keyword>
<gene>
    <name evidence="2" type="ORF">BJY01DRAFT_44964</name>
</gene>